<organism evidence="2 3">
    <name type="scientific">Cordylochernes scorpioides</name>
    <dbReference type="NCBI Taxonomy" id="51811"/>
    <lineage>
        <taxon>Eukaryota</taxon>
        <taxon>Metazoa</taxon>
        <taxon>Ecdysozoa</taxon>
        <taxon>Arthropoda</taxon>
        <taxon>Chelicerata</taxon>
        <taxon>Arachnida</taxon>
        <taxon>Pseudoscorpiones</taxon>
        <taxon>Cheliferoidea</taxon>
        <taxon>Chernetidae</taxon>
        <taxon>Cordylochernes</taxon>
    </lineage>
</organism>
<reference evidence="2 3" key="1">
    <citation type="submission" date="2022-01" db="EMBL/GenBank/DDBJ databases">
        <title>A chromosomal length assembly of Cordylochernes scorpioides.</title>
        <authorList>
            <person name="Zeh D."/>
            <person name="Zeh J."/>
        </authorList>
    </citation>
    <scope>NUCLEOTIDE SEQUENCE [LARGE SCALE GENOMIC DNA]</scope>
    <source>
        <strain evidence="2">IN4F17</strain>
        <tissue evidence="2">Whole Body</tissue>
    </source>
</reference>
<evidence type="ECO:0000256" key="1">
    <source>
        <dbReference type="SAM" id="MobiDB-lite"/>
    </source>
</evidence>
<protein>
    <submittedName>
        <fullName evidence="2">KIAA0513</fullName>
    </submittedName>
</protein>
<evidence type="ECO:0000313" key="2">
    <source>
        <dbReference type="EMBL" id="UYV81175.1"/>
    </source>
</evidence>
<dbReference type="EMBL" id="CP092882">
    <property type="protein sequence ID" value="UYV81175.1"/>
    <property type="molecule type" value="Genomic_DNA"/>
</dbReference>
<dbReference type="Proteomes" id="UP001235939">
    <property type="component" value="Chromosome 20"/>
</dbReference>
<feature type="compositionally biased region" description="Polar residues" evidence="1">
    <location>
        <begin position="242"/>
        <end position="254"/>
    </location>
</feature>
<feature type="region of interest" description="Disordered" evidence="1">
    <location>
        <begin position="238"/>
        <end position="259"/>
    </location>
</feature>
<proteinExistence type="predicted"/>
<dbReference type="PANTHER" id="PTHR13663:SF2">
    <property type="entry name" value="SIMILAR TO RIKEN CDNA 6430548M08"/>
    <property type="match status" value="1"/>
</dbReference>
<dbReference type="PANTHER" id="PTHR13663">
    <property type="entry name" value="SIMILAR TO RIKEN CDNA 6430548M08"/>
    <property type="match status" value="1"/>
</dbReference>
<dbReference type="InterPro" id="IPR039872">
    <property type="entry name" value="KIAA0513"/>
</dbReference>
<accession>A0ABY6LJ10</accession>
<feature type="region of interest" description="Disordered" evidence="1">
    <location>
        <begin position="55"/>
        <end position="84"/>
    </location>
</feature>
<sequence>MSEIRNFQDLLDLLRPHMASIKALATSPSIEGGKNDLFGSARKKSHDFFSSIFNSSTEASSQADDAESSGVPSGESNPRPSGRFFSSMLPSKFTELSVKLEAAINNLSLDNADSDDTSSNIEESAVRTTKGDVVRKRTTDTAEVERPPDASQPPLGYKKKTACWKDRSVYGQPEIWSLSTKGKVSSEVSLDSLDTLDSDLQSLGNRSSISGGRDNFTSNHHPDPFYVFRRHSDSAAMVSESCGPSTSLDSSDNESLPERGCLGRSVSGGSWTSSLSYDSQPEDSSSEVVEFIKKFVEKIFINSPLSFEEKAKFGEVTRQELGRLWFARIINAQRVFNKQVSETTFYSLVQFFAIVLFECAEADDFSPAKTLMNMCFTFYQTCEFVTQLLPQVAYLLTLLAKLLTCVGVCEGIIYLSTAATPLSC</sequence>
<name>A0ABY6LJ10_9ARAC</name>
<feature type="region of interest" description="Disordered" evidence="1">
    <location>
        <begin position="109"/>
        <end position="157"/>
    </location>
</feature>
<keyword evidence="3" id="KW-1185">Reference proteome</keyword>
<feature type="compositionally biased region" description="Basic and acidic residues" evidence="1">
    <location>
        <begin position="129"/>
        <end position="148"/>
    </location>
</feature>
<evidence type="ECO:0000313" key="3">
    <source>
        <dbReference type="Proteomes" id="UP001235939"/>
    </source>
</evidence>
<gene>
    <name evidence="2" type="ORF">LAZ67_20000234</name>
</gene>
<feature type="compositionally biased region" description="Polar residues" evidence="1">
    <location>
        <begin position="70"/>
        <end position="79"/>
    </location>
</feature>